<dbReference type="PANTHER" id="PTHR34613">
    <property type="entry name" value="SLL0800 PROTEIN"/>
    <property type="match status" value="1"/>
</dbReference>
<gene>
    <name evidence="1" type="ORF">NIES4072_72570</name>
</gene>
<protein>
    <recommendedName>
        <fullName evidence="3">Flagellar assembly protein H</fullName>
    </recommendedName>
</protein>
<dbReference type="NCBIfam" id="TIGR01784">
    <property type="entry name" value="T_den_put_tspse"/>
    <property type="match status" value="1"/>
</dbReference>
<reference evidence="1 2" key="1">
    <citation type="submission" date="2017-06" db="EMBL/GenBank/DDBJ databases">
        <title>Genome sequencing of cyanobaciteial culture collection at National Institute for Environmental Studies (NIES).</title>
        <authorList>
            <person name="Hirose Y."/>
            <person name="Shimura Y."/>
            <person name="Fujisawa T."/>
            <person name="Nakamura Y."/>
            <person name="Kawachi M."/>
        </authorList>
    </citation>
    <scope>NUCLEOTIDE SEQUENCE [LARGE SCALE GENOMIC DNA]</scope>
    <source>
        <strain evidence="1 2">NIES-4072</strain>
    </source>
</reference>
<dbReference type="PANTHER" id="PTHR34613:SF1">
    <property type="entry name" value="SLL6017 PROTEIN"/>
    <property type="match status" value="1"/>
</dbReference>
<dbReference type="Proteomes" id="UP000245124">
    <property type="component" value="Unassembled WGS sequence"/>
</dbReference>
<name>A0A2R5FZ41_NOSCO</name>
<evidence type="ECO:0008006" key="3">
    <source>
        <dbReference type="Google" id="ProtNLM"/>
    </source>
</evidence>
<keyword evidence="2" id="KW-1185">Reference proteome</keyword>
<proteinExistence type="predicted"/>
<comment type="caution">
    <text evidence="1">The sequence shown here is derived from an EMBL/GenBank/DDBJ whole genome shotgun (WGS) entry which is preliminary data.</text>
</comment>
<dbReference type="AlphaFoldDB" id="A0A2R5FZ41"/>
<dbReference type="RefSeq" id="WP_109013421.1">
    <property type="nucleotide sequence ID" value="NZ_BDUD01000004.1"/>
</dbReference>
<organism evidence="1 2">
    <name type="scientific">Nostoc commune NIES-4072</name>
    <dbReference type="NCBI Taxonomy" id="2005467"/>
    <lineage>
        <taxon>Bacteria</taxon>
        <taxon>Bacillati</taxon>
        <taxon>Cyanobacteriota</taxon>
        <taxon>Cyanophyceae</taxon>
        <taxon>Nostocales</taxon>
        <taxon>Nostocaceae</taxon>
        <taxon>Nostoc</taxon>
    </lineage>
</organism>
<accession>A0A2R5FZ41</accession>
<sequence>MFDNTCKFIAEMYSPDFATWLLGEPITLTKLSPTELSLEPIRADALILLQSDEVVLHIEFQTKPDDDMPFRMADYRLRVYRRFPNKRMHQVVIYLAKTESEKVYQTTFTTESLRHEFSVIRLWEQPLEVFLTAPGLLPFAVLSATNNKVGTLELAAETIDKIPERRTQSNIAAACAILAGLVLEQEVIGRLFRKDIMQESVVYQSIKTEGSDEKARKIAINLLAEGISVDVIARSTGLPVEVVQQLQQGESENQE</sequence>
<dbReference type="InterPro" id="IPR010106">
    <property type="entry name" value="RpnA"/>
</dbReference>
<dbReference type="OrthoDB" id="510169at2"/>
<dbReference type="EMBL" id="BDUD01000004">
    <property type="protein sequence ID" value="GBG23545.1"/>
    <property type="molecule type" value="Genomic_DNA"/>
</dbReference>
<evidence type="ECO:0000313" key="2">
    <source>
        <dbReference type="Proteomes" id="UP000245124"/>
    </source>
</evidence>
<evidence type="ECO:0000313" key="1">
    <source>
        <dbReference type="EMBL" id="GBG23545.1"/>
    </source>
</evidence>